<evidence type="ECO:0000313" key="8">
    <source>
        <dbReference type="EMBL" id="TRY68239.1"/>
    </source>
</evidence>
<dbReference type="Gene3D" id="1.10.472.10">
    <property type="entry name" value="Cyclin-like"/>
    <property type="match status" value="2"/>
</dbReference>
<dbReference type="Proteomes" id="UP000318571">
    <property type="component" value="Chromosome 1"/>
</dbReference>
<protein>
    <recommendedName>
        <fullName evidence="10">Cyclin N-terminal domain-containing protein</fullName>
    </recommendedName>
</protein>
<comment type="caution">
    <text evidence="8">The sequence shown here is derived from an EMBL/GenBank/DDBJ whole genome shotgun (WGS) entry which is preliminary data.</text>
</comment>
<accession>A0A553NS61</accession>
<evidence type="ECO:0000256" key="4">
    <source>
        <dbReference type="RuleBase" id="RU000383"/>
    </source>
</evidence>
<evidence type="ECO:0000256" key="5">
    <source>
        <dbReference type="SAM" id="MobiDB-lite"/>
    </source>
</evidence>
<dbReference type="SUPFAM" id="SSF47954">
    <property type="entry name" value="Cyclin-like"/>
    <property type="match status" value="2"/>
</dbReference>
<feature type="domain" description="Cyclin-like" evidence="6">
    <location>
        <begin position="288"/>
        <end position="377"/>
    </location>
</feature>
<dbReference type="Pfam" id="PF02984">
    <property type="entry name" value="Cyclin_C"/>
    <property type="match status" value="1"/>
</dbReference>
<feature type="region of interest" description="Disordered" evidence="5">
    <location>
        <begin position="1"/>
        <end position="33"/>
    </location>
</feature>
<sequence length="434" mass="49334">MATSSAWQKSLRQNVPGVLHGGMSKKVHQGKSMMEKVRRLSVVEDDKQKQPQKRLKRASVDLDTRDYAVAAKVARESAHEPAKASKAIVAKTKPSKKITKSTSNLKISVVIPVPTPLDLKVVKNPIGPILSPIPLPKGVICIDEVESNSLVDCWPDFVAYLQQKESAWVFPPDILIGKSSSLVGNRFILMNWILEVIYHIHACQETLYICVGLIDAVFALREVDSVHYQLVAITSLLIASKLEEYHPPDIKQLIALTENSYTFDEVIQMEMKILDLLQFEVSLPSPMIFLNRYIRASLSHDNPFFKEACLFFYDCLIPCVEYSSYPNSKKAAAAIYATRQVFEVSEDKHYLRWTPTLEYYTKYAESDVFELALRMIDILLKLHRGKQAKKPEEGVMKKFKSRTRHKAMILRPELSLERIETVVEILNVITSNEL</sequence>
<dbReference type="InterPro" id="IPR013763">
    <property type="entry name" value="Cyclin-like_dom"/>
</dbReference>
<dbReference type="AlphaFoldDB" id="A0A553NS61"/>
<dbReference type="InterPro" id="IPR036915">
    <property type="entry name" value="Cyclin-like_sf"/>
</dbReference>
<dbReference type="GO" id="GO:0044772">
    <property type="term" value="P:mitotic cell cycle phase transition"/>
    <property type="evidence" value="ECO:0007669"/>
    <property type="project" value="InterPro"/>
</dbReference>
<dbReference type="InterPro" id="IPR006671">
    <property type="entry name" value="Cyclin_N"/>
</dbReference>
<keyword evidence="9" id="KW-1185">Reference proteome</keyword>
<keyword evidence="2 4" id="KW-0195">Cyclin</keyword>
<dbReference type="GO" id="GO:0016538">
    <property type="term" value="F:cyclin-dependent protein serine/threonine kinase regulator activity"/>
    <property type="evidence" value="ECO:0007669"/>
    <property type="project" value="InterPro"/>
</dbReference>
<feature type="domain" description="Cyclin C-terminal" evidence="7">
    <location>
        <begin position="284"/>
        <end position="413"/>
    </location>
</feature>
<comment type="similarity">
    <text evidence="4">Belongs to the cyclin family.</text>
</comment>
<evidence type="ECO:0000256" key="3">
    <source>
        <dbReference type="ARBA" id="ARBA00023306"/>
    </source>
</evidence>
<dbReference type="GO" id="GO:0051301">
    <property type="term" value="P:cell division"/>
    <property type="evidence" value="ECO:0007669"/>
    <property type="project" value="UniProtKB-KW"/>
</dbReference>
<keyword evidence="3" id="KW-0131">Cell cycle</keyword>
<dbReference type="Pfam" id="PF00134">
    <property type="entry name" value="Cyclin_N"/>
    <property type="match status" value="1"/>
</dbReference>
<dbReference type="InterPro" id="IPR039361">
    <property type="entry name" value="Cyclin"/>
</dbReference>
<evidence type="ECO:0008006" key="10">
    <source>
        <dbReference type="Google" id="ProtNLM"/>
    </source>
</evidence>
<keyword evidence="1" id="KW-0132">Cell division</keyword>
<dbReference type="InterPro" id="IPR004367">
    <property type="entry name" value="Cyclin_C-dom"/>
</dbReference>
<dbReference type="SMART" id="SM00385">
    <property type="entry name" value="CYCLIN"/>
    <property type="match status" value="2"/>
</dbReference>
<feature type="compositionally biased region" description="Polar residues" evidence="5">
    <location>
        <begin position="1"/>
        <end position="13"/>
    </location>
</feature>
<organism evidence="8 9">
    <name type="scientific">Tigriopus californicus</name>
    <name type="common">Marine copepod</name>
    <dbReference type="NCBI Taxonomy" id="6832"/>
    <lineage>
        <taxon>Eukaryota</taxon>
        <taxon>Metazoa</taxon>
        <taxon>Ecdysozoa</taxon>
        <taxon>Arthropoda</taxon>
        <taxon>Crustacea</taxon>
        <taxon>Multicrustacea</taxon>
        <taxon>Hexanauplia</taxon>
        <taxon>Copepoda</taxon>
        <taxon>Harpacticoida</taxon>
        <taxon>Harpacticidae</taxon>
        <taxon>Tigriopus</taxon>
    </lineage>
</organism>
<dbReference type="STRING" id="6832.A0A553NS61"/>
<evidence type="ECO:0000256" key="1">
    <source>
        <dbReference type="ARBA" id="ARBA00022618"/>
    </source>
</evidence>
<dbReference type="PIRSF" id="PIRSF001771">
    <property type="entry name" value="Cyclin_A_B_D_E"/>
    <property type="match status" value="1"/>
</dbReference>
<dbReference type="OrthoDB" id="6370339at2759"/>
<feature type="domain" description="Cyclin-like" evidence="6">
    <location>
        <begin position="191"/>
        <end position="275"/>
    </location>
</feature>
<dbReference type="InterPro" id="IPR046965">
    <property type="entry name" value="Cyclin_A/B-like"/>
</dbReference>
<dbReference type="EMBL" id="VCGU01000010">
    <property type="protein sequence ID" value="TRY68239.1"/>
    <property type="molecule type" value="Genomic_DNA"/>
</dbReference>
<evidence type="ECO:0000259" key="6">
    <source>
        <dbReference type="SMART" id="SM00385"/>
    </source>
</evidence>
<reference evidence="8 9" key="1">
    <citation type="journal article" date="2018" name="Nat. Ecol. Evol.">
        <title>Genomic signatures of mitonuclear coevolution across populations of Tigriopus californicus.</title>
        <authorList>
            <person name="Barreto F.S."/>
            <person name="Watson E.T."/>
            <person name="Lima T.G."/>
            <person name="Willett C.S."/>
            <person name="Edmands S."/>
            <person name="Li W."/>
            <person name="Burton R.S."/>
        </authorList>
    </citation>
    <scope>NUCLEOTIDE SEQUENCE [LARGE SCALE GENOMIC DNA]</scope>
    <source>
        <strain evidence="8 9">San Diego</strain>
    </source>
</reference>
<dbReference type="PANTHER" id="PTHR10177">
    <property type="entry name" value="CYCLINS"/>
    <property type="match status" value="1"/>
</dbReference>
<gene>
    <name evidence="8" type="ORF">TCAL_05091</name>
</gene>
<proteinExistence type="inferred from homology"/>
<dbReference type="FunFam" id="1.10.472.10:FF:000001">
    <property type="entry name" value="G2/mitotic-specific cyclin"/>
    <property type="match status" value="1"/>
</dbReference>
<evidence type="ECO:0000256" key="2">
    <source>
        <dbReference type="ARBA" id="ARBA00023127"/>
    </source>
</evidence>
<evidence type="ECO:0000259" key="7">
    <source>
        <dbReference type="SMART" id="SM01332"/>
    </source>
</evidence>
<evidence type="ECO:0000313" key="9">
    <source>
        <dbReference type="Proteomes" id="UP000318571"/>
    </source>
</evidence>
<name>A0A553NS61_TIGCA</name>
<dbReference type="SMART" id="SM01332">
    <property type="entry name" value="Cyclin_C"/>
    <property type="match status" value="1"/>
</dbReference>